<dbReference type="PANTHER" id="PTHR10127:SF780">
    <property type="entry name" value="METALLOENDOPEPTIDASE"/>
    <property type="match status" value="1"/>
</dbReference>
<dbReference type="InterPro" id="IPR000742">
    <property type="entry name" value="EGF"/>
</dbReference>
<keyword evidence="8 13" id="KW-0862">Zinc</keyword>
<keyword evidence="7 13" id="KW-0378">Hydrolase</keyword>
<evidence type="ECO:0000256" key="9">
    <source>
        <dbReference type="ARBA" id="ARBA00023049"/>
    </source>
</evidence>
<reference evidence="17" key="1">
    <citation type="submission" date="2017-02" db="UniProtKB">
        <authorList>
            <consortium name="WormBaseParasite"/>
        </authorList>
    </citation>
    <scope>IDENTIFICATION</scope>
</reference>
<feature type="binding site" evidence="13">
    <location>
        <position position="228"/>
    </location>
    <ligand>
        <name>Zn(2+)</name>
        <dbReference type="ChEBI" id="CHEBI:29105"/>
        <note>catalytic</note>
    </ligand>
</feature>
<evidence type="ECO:0000256" key="4">
    <source>
        <dbReference type="ARBA" id="ARBA00022670"/>
    </source>
</evidence>
<evidence type="ECO:0000256" key="7">
    <source>
        <dbReference type="ARBA" id="ARBA00022801"/>
    </source>
</evidence>
<evidence type="ECO:0000256" key="5">
    <source>
        <dbReference type="ARBA" id="ARBA00022723"/>
    </source>
</evidence>
<dbReference type="PROSITE" id="PS51864">
    <property type="entry name" value="ASTACIN"/>
    <property type="match status" value="1"/>
</dbReference>
<dbReference type="PANTHER" id="PTHR10127">
    <property type="entry name" value="DISCOIDIN, CUB, EGF, LAMININ , AND ZINC METALLOPROTEASE DOMAIN CONTAINING"/>
    <property type="match status" value="1"/>
</dbReference>
<dbReference type="PROSITE" id="PS01186">
    <property type="entry name" value="EGF_2"/>
    <property type="match status" value="1"/>
</dbReference>
<dbReference type="GO" id="GO:0005576">
    <property type="term" value="C:extracellular region"/>
    <property type="evidence" value="ECO:0007669"/>
    <property type="project" value="UniProtKB-SubCell"/>
</dbReference>
<evidence type="ECO:0000256" key="2">
    <source>
        <dbReference type="ARBA" id="ARBA00022525"/>
    </source>
</evidence>
<dbReference type="InterPro" id="IPR006026">
    <property type="entry name" value="Peptidase_Metallo"/>
</dbReference>
<dbReference type="InterPro" id="IPR024079">
    <property type="entry name" value="MetalloPept_cat_dom_sf"/>
</dbReference>
<keyword evidence="16" id="KW-1185">Reference proteome</keyword>
<evidence type="ECO:0000256" key="14">
    <source>
        <dbReference type="RuleBase" id="RU361183"/>
    </source>
</evidence>
<dbReference type="SUPFAM" id="SSF49854">
    <property type="entry name" value="Spermadhesin, CUB domain"/>
    <property type="match status" value="1"/>
</dbReference>
<evidence type="ECO:0000256" key="3">
    <source>
        <dbReference type="ARBA" id="ARBA00022536"/>
    </source>
</evidence>
<name>A0A0N5BH84_STREA</name>
<dbReference type="InterPro" id="IPR034035">
    <property type="entry name" value="Astacin-like_dom"/>
</dbReference>
<comment type="caution">
    <text evidence="13">Lacks conserved residue(s) required for the propagation of feature annotation.</text>
</comment>
<dbReference type="Gene3D" id="3.40.390.10">
    <property type="entry name" value="Collagenase (Catalytic Domain)"/>
    <property type="match status" value="1"/>
</dbReference>
<dbReference type="CDD" id="cd04280">
    <property type="entry name" value="ZnMc_astacin_like"/>
    <property type="match status" value="1"/>
</dbReference>
<evidence type="ECO:0000256" key="11">
    <source>
        <dbReference type="ARBA" id="ARBA00023180"/>
    </source>
</evidence>
<feature type="active site" evidence="13">
    <location>
        <position position="225"/>
    </location>
</feature>
<evidence type="ECO:0000256" key="13">
    <source>
        <dbReference type="PROSITE-ProRule" id="PRU01211"/>
    </source>
</evidence>
<keyword evidence="3" id="KW-0245">EGF-like domain</keyword>
<dbReference type="PRINTS" id="PR00480">
    <property type="entry name" value="ASTACIN"/>
</dbReference>
<evidence type="ECO:0000256" key="8">
    <source>
        <dbReference type="ARBA" id="ARBA00022833"/>
    </source>
</evidence>
<dbReference type="GO" id="GO:0018996">
    <property type="term" value="P:molting cycle, collagen and cuticulin-based cuticle"/>
    <property type="evidence" value="ECO:0007669"/>
    <property type="project" value="InterPro"/>
</dbReference>
<dbReference type="SMART" id="SM00235">
    <property type="entry name" value="ZnMc"/>
    <property type="match status" value="1"/>
</dbReference>
<proteinExistence type="predicted"/>
<comment type="cofactor">
    <cofactor evidence="13 14">
        <name>Zn(2+)</name>
        <dbReference type="ChEBI" id="CHEBI:29105"/>
    </cofactor>
    <text evidence="13 14">Binds 1 zinc ion per subunit.</text>
</comment>
<feature type="domain" description="Peptidase M12A" evidence="15">
    <location>
        <begin position="132"/>
        <end position="327"/>
    </location>
</feature>
<dbReference type="GO" id="GO:0006508">
    <property type="term" value="P:proteolysis"/>
    <property type="evidence" value="ECO:0007669"/>
    <property type="project" value="UniProtKB-KW"/>
</dbReference>
<sequence length="481" mass="55362">MKQNMWISTIFLIIFSIIFLICGDTLTYNRDLEHTAEALRKIDQMYRRVRRRAAPMRGQQQKPSIFGRISVAVKNSYRRVKALMNPRFYQGDILLVQRQSQSLLQQIRSGIFKNKRIRVPSFGFGNANRTKRRVKADIAFKWNGPIPFYVDRGVPDTLIVKSLLEIQKETCLRFQQVRSAGTQSSGLRYFLGQGCSSYVGKVYDDKFQDVSIGSDCFEIGLVQHETMHALGCFHEQSRLDRDRYVEIIQQNIPQDKMRNFLIIDVDDGVDYNLPYDYVSIMHYSLSLFSKNGQPTTVPKLKDYMKSMGVGDRVSFLDYKFLNLHYCSQVCPRPIQCSNWGYQDPNSCTRCKCPSGFDGQYCEKVASMPGNCGQPAYKAGPQIQEINVSGFKNCYFVVTAQPGQRIAYKLVFSYISPGYVEYCTIQNCMEFKFFKDKSVSGARYCLKDMETVRISDNHFLMITYNSNGTNNKATVLYKAINF</sequence>
<feature type="binding site" evidence="13">
    <location>
        <position position="234"/>
    </location>
    <ligand>
        <name>Zn(2+)</name>
        <dbReference type="ChEBI" id="CHEBI:29105"/>
        <note>catalytic</note>
    </ligand>
</feature>
<feature type="binding site" evidence="13">
    <location>
        <position position="224"/>
    </location>
    <ligand>
        <name>Zn(2+)</name>
        <dbReference type="ChEBI" id="CHEBI:29105"/>
        <note>catalytic</note>
    </ligand>
</feature>
<keyword evidence="5 13" id="KW-0479">Metal-binding</keyword>
<keyword evidence="10 13" id="KW-1015">Disulfide bond</keyword>
<dbReference type="GO" id="GO:0004222">
    <property type="term" value="F:metalloendopeptidase activity"/>
    <property type="evidence" value="ECO:0007669"/>
    <property type="project" value="UniProtKB-UniRule"/>
</dbReference>
<keyword evidence="4 13" id="KW-0645">Protease</keyword>
<dbReference type="InterPro" id="IPR035914">
    <property type="entry name" value="Sperma_CUB_dom_sf"/>
</dbReference>
<keyword evidence="6" id="KW-0732">Signal</keyword>
<keyword evidence="11" id="KW-0325">Glycoprotein</keyword>
<dbReference type="InterPro" id="IPR017050">
    <property type="entry name" value="Metallopeptidase_nem"/>
</dbReference>
<dbReference type="InterPro" id="IPR001506">
    <property type="entry name" value="Peptidase_M12A"/>
</dbReference>
<dbReference type="Proteomes" id="UP000046392">
    <property type="component" value="Unplaced"/>
</dbReference>
<feature type="disulfide bond" evidence="13">
    <location>
        <begin position="171"/>
        <end position="326"/>
    </location>
</feature>
<keyword evidence="2 12" id="KW-0964">Secreted</keyword>
<evidence type="ECO:0000256" key="10">
    <source>
        <dbReference type="ARBA" id="ARBA00023157"/>
    </source>
</evidence>
<accession>A0A0N5BH84</accession>
<evidence type="ECO:0000313" key="16">
    <source>
        <dbReference type="Proteomes" id="UP000046392"/>
    </source>
</evidence>
<dbReference type="PROSITE" id="PS00022">
    <property type="entry name" value="EGF_1"/>
    <property type="match status" value="1"/>
</dbReference>
<keyword evidence="9 13" id="KW-0482">Metalloprotease</keyword>
<evidence type="ECO:0000256" key="12">
    <source>
        <dbReference type="PIRNR" id="PIRNR036365"/>
    </source>
</evidence>
<protein>
    <recommendedName>
        <fullName evidence="12">Zinc metalloproteinase</fullName>
    </recommendedName>
</protein>
<dbReference type="PIRSF" id="PIRSF036365">
    <property type="entry name" value="Astacin_nematoda"/>
    <property type="match status" value="1"/>
</dbReference>
<evidence type="ECO:0000313" key="17">
    <source>
        <dbReference type="WBParaSite" id="SPAL_0000532900.1"/>
    </source>
</evidence>
<evidence type="ECO:0000256" key="6">
    <source>
        <dbReference type="ARBA" id="ARBA00022729"/>
    </source>
</evidence>
<comment type="subcellular location">
    <subcellularLocation>
        <location evidence="1 12">Secreted</location>
    </subcellularLocation>
</comment>
<dbReference type="Pfam" id="PF01400">
    <property type="entry name" value="Astacin"/>
    <property type="match status" value="1"/>
</dbReference>
<dbReference type="WBParaSite" id="SPAL_0000532900.1">
    <property type="protein sequence ID" value="SPAL_0000532900.1"/>
    <property type="gene ID" value="SPAL_0000532900"/>
</dbReference>
<evidence type="ECO:0000259" key="15">
    <source>
        <dbReference type="PROSITE" id="PS51864"/>
    </source>
</evidence>
<evidence type="ECO:0000256" key="1">
    <source>
        <dbReference type="ARBA" id="ARBA00004613"/>
    </source>
</evidence>
<dbReference type="AlphaFoldDB" id="A0A0N5BH84"/>
<dbReference type="GO" id="GO:0008270">
    <property type="term" value="F:zinc ion binding"/>
    <property type="evidence" value="ECO:0007669"/>
    <property type="project" value="UniProtKB-UniRule"/>
</dbReference>
<organism evidence="16 17">
    <name type="scientific">Strongyloides papillosus</name>
    <name type="common">Intestinal threadworm</name>
    <dbReference type="NCBI Taxonomy" id="174720"/>
    <lineage>
        <taxon>Eukaryota</taxon>
        <taxon>Metazoa</taxon>
        <taxon>Ecdysozoa</taxon>
        <taxon>Nematoda</taxon>
        <taxon>Chromadorea</taxon>
        <taxon>Rhabditida</taxon>
        <taxon>Tylenchina</taxon>
        <taxon>Panagrolaimomorpha</taxon>
        <taxon>Strongyloidoidea</taxon>
        <taxon>Strongyloididae</taxon>
        <taxon>Strongyloides</taxon>
    </lineage>
</organism>
<dbReference type="SUPFAM" id="SSF55486">
    <property type="entry name" value="Metalloproteases ('zincins'), catalytic domain"/>
    <property type="match status" value="1"/>
</dbReference>